<accession>E3T4T9</accession>
<feature type="short sequence motif" description="GXSXG" evidence="2">
    <location>
        <begin position="40"/>
        <end position="44"/>
    </location>
</feature>
<keyword evidence="3" id="KW-0812">Transmembrane</keyword>
<dbReference type="RefSeq" id="YP_003969801.1">
    <property type="nucleotide sequence ID" value="NC_014637.1"/>
</dbReference>
<dbReference type="OrthoDB" id="10048at10239"/>
<keyword evidence="1 2" id="KW-0443">Lipid metabolism</keyword>
<gene>
    <name evidence="5" type="ORF">crov169</name>
</gene>
<evidence type="ECO:0000259" key="4">
    <source>
        <dbReference type="PROSITE" id="PS51635"/>
    </source>
</evidence>
<keyword evidence="3" id="KW-1133">Transmembrane helix</keyword>
<feature type="transmembrane region" description="Helical" evidence="3">
    <location>
        <begin position="37"/>
        <end position="57"/>
    </location>
</feature>
<comment type="caution">
    <text evidence="2">Lacks conserved residue(s) required for the propagation of feature annotation.</text>
</comment>
<keyword evidence="6" id="KW-1185">Reference proteome</keyword>
<dbReference type="KEGG" id="vg:9887571"/>
<organism evidence="5 6">
    <name type="scientific">Cafeteria roenbergensis virus (strain BV-PW1)</name>
    <name type="common">CroV</name>
    <dbReference type="NCBI Taxonomy" id="693272"/>
    <lineage>
        <taxon>Viruses</taxon>
        <taxon>Varidnaviria</taxon>
        <taxon>Bamfordvirae</taxon>
        <taxon>Nucleocytoviricota</taxon>
        <taxon>Megaviricetes</taxon>
        <taxon>Imitervirales</taxon>
        <taxon>Mimiviridae</taxon>
        <taxon>Aliimimivirinae</taxon>
        <taxon>Rheavirus</taxon>
        <taxon>Rheavirus sinusmexicani</taxon>
    </lineage>
</organism>
<reference evidence="5 6" key="1">
    <citation type="journal article" date="2010" name="Proc. Natl. Acad. Sci. U.S.A.">
        <title>Giant virus with a remarkable complement of genes infects marine zooplankton.</title>
        <authorList>
            <person name="Fischer M.G."/>
            <person name="Allen M.J."/>
            <person name="Wilson W.H."/>
            <person name="Suttle C.A."/>
        </authorList>
    </citation>
    <scope>NUCLEOTIDE SEQUENCE [LARGE SCALE GENOMIC DNA]</scope>
    <source>
        <strain evidence="5 6">BV-PW1</strain>
    </source>
</reference>
<dbReference type="PANTHER" id="PTHR46394">
    <property type="entry name" value="ANNEXIN"/>
    <property type="match status" value="1"/>
</dbReference>
<dbReference type="EMBL" id="GU244497">
    <property type="protein sequence ID" value="ADO67202.1"/>
    <property type="molecule type" value="Genomic_DNA"/>
</dbReference>
<evidence type="ECO:0000256" key="3">
    <source>
        <dbReference type="SAM" id="Phobius"/>
    </source>
</evidence>
<evidence type="ECO:0000313" key="6">
    <source>
        <dbReference type="Proteomes" id="UP000029781"/>
    </source>
</evidence>
<name>E3T4T9_CROVB</name>
<dbReference type="InterPro" id="IPR002641">
    <property type="entry name" value="PNPLA_dom"/>
</dbReference>
<dbReference type="InterPro" id="IPR016035">
    <property type="entry name" value="Acyl_Trfase/lysoPLipase"/>
</dbReference>
<sequence length="285" mass="33012">MYTNLCLGGGGIKLISFLGVLKYINKNNYIYNKKYNRLLGVSAGSIICFLLNIGYSIDEMEEFVVNFNFSKLLPEINTSNLLFFYGLGTSNKIKHLLILLLKNKLKVTDITFDELFKKTNIKLEIGITNLTTNKFELWSFYNKPQFSIIEAITISCNLPFVFEPIKINNEYLVDGGVLNNFPINFFTKEEYSTTLGICCNNFKNLQFENMFEYISKIFSMITSNKDIIKIENYENQVDIIKIDSEDNILDFELDALVIKKRIDTGYHQALKFFSAKKLDKRRHSI</sequence>
<keyword evidence="2" id="KW-0378">Hydrolase</keyword>
<dbReference type="InterPro" id="IPR052580">
    <property type="entry name" value="Lipid_Hydrolase"/>
</dbReference>
<keyword evidence="3" id="KW-0472">Membrane</keyword>
<dbReference type="GeneID" id="9887571"/>
<evidence type="ECO:0000256" key="1">
    <source>
        <dbReference type="ARBA" id="ARBA00023098"/>
    </source>
</evidence>
<feature type="transmembrane region" description="Helical" evidence="3">
    <location>
        <begin position="6"/>
        <end position="25"/>
    </location>
</feature>
<evidence type="ECO:0000313" key="5">
    <source>
        <dbReference type="EMBL" id="ADO67202.1"/>
    </source>
</evidence>
<feature type="domain" description="PNPLA" evidence="4">
    <location>
        <begin position="5"/>
        <end position="187"/>
    </location>
</feature>
<dbReference type="PANTHER" id="PTHR46394:SF1">
    <property type="entry name" value="PNPLA DOMAIN-CONTAINING PROTEIN"/>
    <property type="match status" value="1"/>
</dbReference>
<keyword evidence="2" id="KW-0442">Lipid degradation</keyword>
<feature type="short sequence motif" description="DGA/G" evidence="2">
    <location>
        <begin position="174"/>
        <end position="176"/>
    </location>
</feature>
<dbReference type="Pfam" id="PF01734">
    <property type="entry name" value="Patatin"/>
    <property type="match status" value="1"/>
</dbReference>
<feature type="active site" description="Proton acceptor" evidence="2">
    <location>
        <position position="174"/>
    </location>
</feature>
<proteinExistence type="predicted"/>
<evidence type="ECO:0000256" key="2">
    <source>
        <dbReference type="PROSITE-ProRule" id="PRU01161"/>
    </source>
</evidence>
<dbReference type="GO" id="GO:0016042">
    <property type="term" value="P:lipid catabolic process"/>
    <property type="evidence" value="ECO:0007669"/>
    <property type="project" value="UniProtKB-UniRule"/>
</dbReference>
<organismHost>
    <name type="scientific">Cafeteria roenbergensis</name>
    <name type="common">Marine flagellate</name>
    <dbReference type="NCBI Taxonomy" id="33653"/>
</organismHost>
<dbReference type="PROSITE" id="PS51635">
    <property type="entry name" value="PNPLA"/>
    <property type="match status" value="1"/>
</dbReference>
<dbReference type="Proteomes" id="UP000029781">
    <property type="component" value="Segment"/>
</dbReference>
<feature type="active site" description="Nucleophile" evidence="2">
    <location>
        <position position="42"/>
    </location>
</feature>
<protein>
    <submittedName>
        <fullName evidence="5">Putative patatin-like phospholipase</fullName>
    </submittedName>
</protein>
<dbReference type="SUPFAM" id="SSF52151">
    <property type="entry name" value="FabD/lysophospholipase-like"/>
    <property type="match status" value="1"/>
</dbReference>
<dbReference type="GO" id="GO:0016787">
    <property type="term" value="F:hydrolase activity"/>
    <property type="evidence" value="ECO:0007669"/>
    <property type="project" value="UniProtKB-UniRule"/>
</dbReference>
<dbReference type="Gene3D" id="3.40.1090.10">
    <property type="entry name" value="Cytosolic phospholipase A2 catalytic domain"/>
    <property type="match status" value="2"/>
</dbReference>